<dbReference type="InterPro" id="IPR036871">
    <property type="entry name" value="PX_dom_sf"/>
</dbReference>
<organism evidence="2 3">
    <name type="scientific">Chaetoceros tenuissimus</name>
    <dbReference type="NCBI Taxonomy" id="426638"/>
    <lineage>
        <taxon>Eukaryota</taxon>
        <taxon>Sar</taxon>
        <taxon>Stramenopiles</taxon>
        <taxon>Ochrophyta</taxon>
        <taxon>Bacillariophyta</taxon>
        <taxon>Coscinodiscophyceae</taxon>
        <taxon>Chaetocerotophycidae</taxon>
        <taxon>Chaetocerotales</taxon>
        <taxon>Chaetocerotaceae</taxon>
        <taxon>Chaetoceros</taxon>
    </lineage>
</organism>
<keyword evidence="3" id="KW-1185">Reference proteome</keyword>
<comment type="caution">
    <text evidence="2">The sequence shown here is derived from an EMBL/GenBank/DDBJ whole genome shotgun (WGS) entry which is preliminary data.</text>
</comment>
<sequence>MAVYLTDKDWSPRFDSAFFTCKIISRTLRETPPNDGYAIGTKGNHPAVYYHIKVNMGKKELIVKRRFSQFRVLYEELKKSPPAEVSLEQKQQFNHVHLPPKACFFQKIDDEFLDNRQEELTIFVHNILKIQNYSKHPAVEKFLRLDYMRDGSLADAS</sequence>
<evidence type="ECO:0000313" key="2">
    <source>
        <dbReference type="EMBL" id="GFH58023.1"/>
    </source>
</evidence>
<evidence type="ECO:0000259" key="1">
    <source>
        <dbReference type="PROSITE" id="PS50195"/>
    </source>
</evidence>
<dbReference type="GO" id="GO:0035091">
    <property type="term" value="F:phosphatidylinositol binding"/>
    <property type="evidence" value="ECO:0007669"/>
    <property type="project" value="InterPro"/>
</dbReference>
<protein>
    <recommendedName>
        <fullName evidence="1">PX domain-containing protein</fullName>
    </recommendedName>
</protein>
<dbReference type="CDD" id="cd06093">
    <property type="entry name" value="PX_domain"/>
    <property type="match status" value="1"/>
</dbReference>
<evidence type="ECO:0000313" key="3">
    <source>
        <dbReference type="Proteomes" id="UP001054902"/>
    </source>
</evidence>
<accession>A0AAD3HCG3</accession>
<reference evidence="2 3" key="1">
    <citation type="journal article" date="2021" name="Sci. Rep.">
        <title>The genome of the diatom Chaetoceros tenuissimus carries an ancient integrated fragment of an extant virus.</title>
        <authorList>
            <person name="Hongo Y."/>
            <person name="Kimura K."/>
            <person name="Takaki Y."/>
            <person name="Yoshida Y."/>
            <person name="Baba S."/>
            <person name="Kobayashi G."/>
            <person name="Nagasaki K."/>
            <person name="Hano T."/>
            <person name="Tomaru Y."/>
        </authorList>
    </citation>
    <scope>NUCLEOTIDE SEQUENCE [LARGE SCALE GENOMIC DNA]</scope>
    <source>
        <strain evidence="2 3">NIES-3715</strain>
    </source>
</reference>
<dbReference type="Gene3D" id="3.30.1520.10">
    <property type="entry name" value="Phox-like domain"/>
    <property type="match status" value="1"/>
</dbReference>
<dbReference type="Pfam" id="PF00787">
    <property type="entry name" value="PX"/>
    <property type="match status" value="1"/>
</dbReference>
<dbReference type="InterPro" id="IPR001683">
    <property type="entry name" value="PX_dom"/>
</dbReference>
<name>A0AAD3HCG3_9STRA</name>
<dbReference type="PROSITE" id="PS50195">
    <property type="entry name" value="PX"/>
    <property type="match status" value="1"/>
</dbReference>
<proteinExistence type="predicted"/>
<dbReference type="SUPFAM" id="SSF64268">
    <property type="entry name" value="PX domain"/>
    <property type="match status" value="1"/>
</dbReference>
<dbReference type="SMART" id="SM00312">
    <property type="entry name" value="PX"/>
    <property type="match status" value="1"/>
</dbReference>
<dbReference type="EMBL" id="BLLK01000060">
    <property type="protein sequence ID" value="GFH58023.1"/>
    <property type="molecule type" value="Genomic_DNA"/>
</dbReference>
<feature type="domain" description="PX" evidence="1">
    <location>
        <begin position="28"/>
        <end position="150"/>
    </location>
</feature>
<dbReference type="Proteomes" id="UP001054902">
    <property type="component" value="Unassembled WGS sequence"/>
</dbReference>
<gene>
    <name evidence="2" type="ORF">CTEN210_14499</name>
</gene>
<dbReference type="AlphaFoldDB" id="A0AAD3HCG3"/>